<feature type="transmembrane region" description="Helical" evidence="1">
    <location>
        <begin position="128"/>
        <end position="148"/>
    </location>
</feature>
<feature type="transmembrane region" description="Helical" evidence="1">
    <location>
        <begin position="160"/>
        <end position="185"/>
    </location>
</feature>
<dbReference type="OrthoDB" id="3230525at2"/>
<dbReference type="Proteomes" id="UP000287533">
    <property type="component" value="Unassembled WGS sequence"/>
</dbReference>
<proteinExistence type="predicted"/>
<protein>
    <recommendedName>
        <fullName evidence="4">DUF624 domain-containing protein</fullName>
    </recommendedName>
</protein>
<organism evidence="2 3">
    <name type="scientific">Bifidobacterium goeldii</name>
    <dbReference type="NCBI Taxonomy" id="2306975"/>
    <lineage>
        <taxon>Bacteria</taxon>
        <taxon>Bacillati</taxon>
        <taxon>Actinomycetota</taxon>
        <taxon>Actinomycetes</taxon>
        <taxon>Bifidobacteriales</taxon>
        <taxon>Bifidobacteriaceae</taxon>
        <taxon>Bifidobacterium</taxon>
    </lineage>
</organism>
<dbReference type="RefSeq" id="WP_125980227.1">
    <property type="nucleotide sequence ID" value="NZ_QXGL01000002.1"/>
</dbReference>
<evidence type="ECO:0000256" key="1">
    <source>
        <dbReference type="SAM" id="Phobius"/>
    </source>
</evidence>
<feature type="transmembrane region" description="Helical" evidence="1">
    <location>
        <begin position="229"/>
        <end position="247"/>
    </location>
</feature>
<reference evidence="2 3" key="1">
    <citation type="submission" date="2018-09" db="EMBL/GenBank/DDBJ databases">
        <title>Characterization of the phylogenetic diversity of five novel species belonging to the genus Bifidobacterium.</title>
        <authorList>
            <person name="Lugli G.A."/>
            <person name="Duranti S."/>
            <person name="Milani C."/>
        </authorList>
    </citation>
    <scope>NUCLEOTIDE SEQUENCE [LARGE SCALE GENOMIC DNA]</scope>
    <source>
        <strain evidence="2 3">2034B</strain>
    </source>
</reference>
<dbReference type="AlphaFoldDB" id="A0A430FL62"/>
<dbReference type="EMBL" id="QXGL01000002">
    <property type="protein sequence ID" value="RSX53567.1"/>
    <property type="molecule type" value="Genomic_DNA"/>
</dbReference>
<keyword evidence="3" id="KW-1185">Reference proteome</keyword>
<feature type="transmembrane region" description="Helical" evidence="1">
    <location>
        <begin position="206"/>
        <end position="223"/>
    </location>
</feature>
<feature type="transmembrane region" description="Helical" evidence="1">
    <location>
        <begin position="54"/>
        <end position="75"/>
    </location>
</feature>
<keyword evidence="1" id="KW-0812">Transmembrane</keyword>
<gene>
    <name evidence="2" type="ORF">D2E25_0890</name>
</gene>
<keyword evidence="1" id="KW-0472">Membrane</keyword>
<name>A0A430FL62_9BIFI</name>
<feature type="transmembrane region" description="Helical" evidence="1">
    <location>
        <begin position="20"/>
        <end position="48"/>
    </location>
</feature>
<evidence type="ECO:0000313" key="2">
    <source>
        <dbReference type="EMBL" id="RSX53567.1"/>
    </source>
</evidence>
<evidence type="ECO:0000313" key="3">
    <source>
        <dbReference type="Proteomes" id="UP000287533"/>
    </source>
</evidence>
<accession>A0A430FL62</accession>
<keyword evidence="1" id="KW-1133">Transmembrane helix</keyword>
<comment type="caution">
    <text evidence="2">The sequence shown here is derived from an EMBL/GenBank/DDBJ whole genome shotgun (WGS) entry which is preliminary data.</text>
</comment>
<evidence type="ECO:0008006" key="4">
    <source>
        <dbReference type="Google" id="ProtNLM"/>
    </source>
</evidence>
<sequence length="272" mass="29655">MAAAAHPRRPHITADAFLTVANVVYLVLAMSLLTLAGCLPLVLAVIFAPSTAFYPLWIAAAALSAPGVAASFAIFRDHPVFMPAARRDALNVIESSGAALPDWIAATYVPSDVSVAVFRPYGRAYRRLFRRALTVGAIMCTVEFALLYDAQLLMQVAWGQLLVPMLLVLAAYNPFAMMMVLHIAVEFPQARLRALLRNGWMMTIRRPYMLLVNVAVAVVYAWGLTISPILVAVLATGVAAFVVWAGLRWQSQPLALAMARESGDRRLVALYE</sequence>